<accession>A0A6A4GPY2</accession>
<feature type="region of interest" description="Disordered" evidence="1">
    <location>
        <begin position="228"/>
        <end position="252"/>
    </location>
</feature>
<evidence type="ECO:0000256" key="1">
    <source>
        <dbReference type="SAM" id="MobiDB-lite"/>
    </source>
</evidence>
<dbReference type="OrthoDB" id="3068300at2759"/>
<evidence type="ECO:0000313" key="2">
    <source>
        <dbReference type="EMBL" id="KAE9387244.1"/>
    </source>
</evidence>
<keyword evidence="3" id="KW-1185">Reference proteome</keyword>
<dbReference type="AlphaFoldDB" id="A0A6A4GPY2"/>
<reference evidence="2" key="1">
    <citation type="journal article" date="2019" name="Environ. Microbiol.">
        <title>Fungal ecological strategies reflected in gene transcription - a case study of two litter decomposers.</title>
        <authorList>
            <person name="Barbi F."/>
            <person name="Kohler A."/>
            <person name="Barry K."/>
            <person name="Baskaran P."/>
            <person name="Daum C."/>
            <person name="Fauchery L."/>
            <person name="Ihrmark K."/>
            <person name="Kuo A."/>
            <person name="LaButti K."/>
            <person name="Lipzen A."/>
            <person name="Morin E."/>
            <person name="Grigoriev I.V."/>
            <person name="Henrissat B."/>
            <person name="Lindahl B."/>
            <person name="Martin F."/>
        </authorList>
    </citation>
    <scope>NUCLEOTIDE SEQUENCE</scope>
    <source>
        <strain evidence="2">JB14</strain>
    </source>
</reference>
<protein>
    <submittedName>
        <fullName evidence="2">Uncharacterized protein</fullName>
    </submittedName>
</protein>
<gene>
    <name evidence="2" type="ORF">BT96DRAFT_837926</name>
</gene>
<dbReference type="EMBL" id="ML769813">
    <property type="protein sequence ID" value="KAE9387244.1"/>
    <property type="molecule type" value="Genomic_DNA"/>
</dbReference>
<organism evidence="2 3">
    <name type="scientific">Gymnopus androsaceus JB14</name>
    <dbReference type="NCBI Taxonomy" id="1447944"/>
    <lineage>
        <taxon>Eukaryota</taxon>
        <taxon>Fungi</taxon>
        <taxon>Dikarya</taxon>
        <taxon>Basidiomycota</taxon>
        <taxon>Agaricomycotina</taxon>
        <taxon>Agaricomycetes</taxon>
        <taxon>Agaricomycetidae</taxon>
        <taxon>Agaricales</taxon>
        <taxon>Marasmiineae</taxon>
        <taxon>Omphalotaceae</taxon>
        <taxon>Gymnopus</taxon>
    </lineage>
</organism>
<feature type="non-terminal residue" evidence="2">
    <location>
        <position position="1"/>
    </location>
</feature>
<sequence>FCSVTGTQQVNAFQQYHPANATIVSSYQNTDGPGPNVGEGTGYLFYFGDGCHQTRWNQTVVENLVHYITSQQIAQNVEGYFGLEAIKAYVWELFQQARTSYRKDKPRLHEGGDCVETAGEASHRARTYTRQRQRDVHSNGRKLQKWSKWTEGVEMLLSRTLSPSDRKKWEKVGVTLRELGTQGQSSEESDAESIEHRLNVTVPFFQRCILGIVFHELDEVVQALQKQEANQSGKRFQPRPSLPCNRTEIRSH</sequence>
<dbReference type="Proteomes" id="UP000799118">
    <property type="component" value="Unassembled WGS sequence"/>
</dbReference>
<evidence type="ECO:0000313" key="3">
    <source>
        <dbReference type="Proteomes" id="UP000799118"/>
    </source>
</evidence>
<proteinExistence type="predicted"/>
<name>A0A6A4GPY2_9AGAR</name>